<dbReference type="PANTHER" id="PTHR28004:SF2">
    <property type="entry name" value="D-SERINE DEHYDRATASE"/>
    <property type="match status" value="1"/>
</dbReference>
<dbReference type="AlphaFoldDB" id="A0A368VU93"/>
<accession>A0A368VU93</accession>
<evidence type="ECO:0000259" key="3">
    <source>
        <dbReference type="SMART" id="SM01119"/>
    </source>
</evidence>
<dbReference type="InterPro" id="IPR001608">
    <property type="entry name" value="Ala_racemase_N"/>
</dbReference>
<dbReference type="GO" id="GO:0036088">
    <property type="term" value="P:D-serine catabolic process"/>
    <property type="evidence" value="ECO:0007669"/>
    <property type="project" value="TreeGrafter"/>
</dbReference>
<evidence type="ECO:0000313" key="5">
    <source>
        <dbReference type="Proteomes" id="UP000252415"/>
    </source>
</evidence>
<dbReference type="Gene3D" id="2.40.37.20">
    <property type="entry name" value="D-serine dehydratase-like domain"/>
    <property type="match status" value="1"/>
</dbReference>
<dbReference type="GO" id="GO:0008721">
    <property type="term" value="F:D-serine ammonia-lyase activity"/>
    <property type="evidence" value="ECO:0007669"/>
    <property type="project" value="TreeGrafter"/>
</dbReference>
<dbReference type="Pfam" id="PF01168">
    <property type="entry name" value="Ala_racemase_N"/>
    <property type="match status" value="1"/>
</dbReference>
<dbReference type="PANTHER" id="PTHR28004">
    <property type="entry name" value="ZGC:162816-RELATED"/>
    <property type="match status" value="1"/>
</dbReference>
<dbReference type="Pfam" id="PF14031">
    <property type="entry name" value="D-ser_dehydrat"/>
    <property type="match status" value="1"/>
</dbReference>
<evidence type="ECO:0000313" key="4">
    <source>
        <dbReference type="EMBL" id="RCW44186.1"/>
    </source>
</evidence>
<evidence type="ECO:0000256" key="1">
    <source>
        <dbReference type="ARBA" id="ARBA00005323"/>
    </source>
</evidence>
<dbReference type="Proteomes" id="UP000252415">
    <property type="component" value="Unassembled WGS sequence"/>
</dbReference>
<reference evidence="4 5" key="1">
    <citation type="submission" date="2018-07" db="EMBL/GenBank/DDBJ databases">
        <title>Genomic Encyclopedia of Type Strains, Phase III (KMG-III): the genomes of soil and plant-associated and newly described type strains.</title>
        <authorList>
            <person name="Whitman W."/>
        </authorList>
    </citation>
    <scope>NUCLEOTIDE SEQUENCE [LARGE SCALE GENOMIC DNA]</scope>
    <source>
        <strain evidence="4 5">CECT 7506</strain>
    </source>
</reference>
<evidence type="ECO:0000256" key="2">
    <source>
        <dbReference type="ARBA" id="ARBA00023239"/>
    </source>
</evidence>
<organism evidence="4 5">
    <name type="scientific">Paenibacillus prosopidis</name>
    <dbReference type="NCBI Taxonomy" id="630520"/>
    <lineage>
        <taxon>Bacteria</taxon>
        <taxon>Bacillati</taxon>
        <taxon>Bacillota</taxon>
        <taxon>Bacilli</taxon>
        <taxon>Bacillales</taxon>
        <taxon>Paenibacillaceae</taxon>
        <taxon>Paenibacillus</taxon>
    </lineage>
</organism>
<dbReference type="InterPro" id="IPR029066">
    <property type="entry name" value="PLP-binding_barrel"/>
</dbReference>
<dbReference type="EMBL" id="QPJD01000012">
    <property type="protein sequence ID" value="RCW44186.1"/>
    <property type="molecule type" value="Genomic_DNA"/>
</dbReference>
<name>A0A368VU93_9BACL</name>
<comment type="caution">
    <text evidence="4">The sequence shown here is derived from an EMBL/GenBank/DDBJ whole genome shotgun (WGS) entry which is preliminary data.</text>
</comment>
<keyword evidence="5" id="KW-1185">Reference proteome</keyword>
<dbReference type="SMART" id="SM01119">
    <property type="entry name" value="D-ser_dehydrat"/>
    <property type="match status" value="1"/>
</dbReference>
<dbReference type="OrthoDB" id="9788869at2"/>
<dbReference type="InterPro" id="IPR051466">
    <property type="entry name" value="D-amino_acid_metab_enzyme"/>
</dbReference>
<sequence>MNEKLNPDLAIWGAGSGLETPCLVIESSVVDANIAAMSEVAKRNGVQLRPHAKTHKLPEMAARQIAAGAAGITVAKISEAEVMAEGGITDIFVAYPLVAASKIERAVRLSQAGVRLIVGADSLEGAKRISDAAVREGVKLEIRLEIETGLRRTGVRIDDAVQLAKQIAALDGIRLTGIYTYRGAMYNGTPTLDLRAAGHEEGLIMASVATVLRSEGLAIQDVSVGSTPTAAYAAEVGGVTEIRPGTYIYQDRMQAAFGVSTIDDCAGAVMATVISRPSDDLIVIDGGSKTFATDVQPGTSPFYLQGFGHIVGAPDAVLERMTEEHGMIRVRTDAVYRVGDVIRIIPNHICSTVNLHSFVYIADAAGQLRKAAVAARGMLE</sequence>
<keyword evidence="2" id="KW-0456">Lyase</keyword>
<proteinExistence type="inferred from homology"/>
<feature type="domain" description="D-serine dehydratase-like" evidence="3">
    <location>
        <begin position="266"/>
        <end position="363"/>
    </location>
</feature>
<dbReference type="Gene3D" id="3.20.20.10">
    <property type="entry name" value="Alanine racemase"/>
    <property type="match status" value="1"/>
</dbReference>
<protein>
    <submittedName>
        <fullName evidence="4">D-serine deaminase-like pyridoxal phosphate-dependent protein</fullName>
    </submittedName>
</protein>
<dbReference type="RefSeq" id="WP_114381750.1">
    <property type="nucleotide sequence ID" value="NZ_QPJD01000012.1"/>
</dbReference>
<gene>
    <name evidence="4" type="ORF">DFP97_11249</name>
</gene>
<comment type="similarity">
    <text evidence="1">Belongs to the DSD1 family.</text>
</comment>
<dbReference type="SUPFAM" id="SSF51419">
    <property type="entry name" value="PLP-binding barrel"/>
    <property type="match status" value="1"/>
</dbReference>
<dbReference type="InterPro" id="IPR026956">
    <property type="entry name" value="D-ser_dehydrat-like_dom"/>
</dbReference>
<dbReference type="InterPro" id="IPR042208">
    <property type="entry name" value="D-ser_dehydrat-like_sf"/>
</dbReference>